<evidence type="ECO:0000313" key="2">
    <source>
        <dbReference type="Proteomes" id="UP000708208"/>
    </source>
</evidence>
<dbReference type="Proteomes" id="UP000708208">
    <property type="component" value="Unassembled WGS sequence"/>
</dbReference>
<name>A0A8J2LAF7_9HEXA</name>
<evidence type="ECO:0000313" key="1">
    <source>
        <dbReference type="EMBL" id="CAG7828145.1"/>
    </source>
</evidence>
<dbReference type="AlphaFoldDB" id="A0A8J2LAF7"/>
<organism evidence="1 2">
    <name type="scientific">Allacma fusca</name>
    <dbReference type="NCBI Taxonomy" id="39272"/>
    <lineage>
        <taxon>Eukaryota</taxon>
        <taxon>Metazoa</taxon>
        <taxon>Ecdysozoa</taxon>
        <taxon>Arthropoda</taxon>
        <taxon>Hexapoda</taxon>
        <taxon>Collembola</taxon>
        <taxon>Symphypleona</taxon>
        <taxon>Sminthuridae</taxon>
        <taxon>Allacma</taxon>
    </lineage>
</organism>
<gene>
    <name evidence="1" type="ORF">AFUS01_LOCUS38091</name>
</gene>
<reference evidence="1" key="1">
    <citation type="submission" date="2021-06" db="EMBL/GenBank/DDBJ databases">
        <authorList>
            <person name="Hodson N. C."/>
            <person name="Mongue J. A."/>
            <person name="Jaron S. K."/>
        </authorList>
    </citation>
    <scope>NUCLEOTIDE SEQUENCE</scope>
</reference>
<sequence length="143" mass="15738">MVFFTDDEIGSGRKGKGFARAAPQHFLMFLVSEDLMQGTLGYGDGREGIVLAFVKREGSSVVEYSLCSELSVIMMSGNNRLERCYTSGYDLPATTRSYNSPVLMSPTAHHSLDMAITEPGTWSHAPTDLNIQGRSQLLDSHDR</sequence>
<keyword evidence="2" id="KW-1185">Reference proteome</keyword>
<proteinExistence type="predicted"/>
<protein>
    <submittedName>
        <fullName evidence="1">Uncharacterized protein</fullName>
    </submittedName>
</protein>
<comment type="caution">
    <text evidence="1">The sequence shown here is derived from an EMBL/GenBank/DDBJ whole genome shotgun (WGS) entry which is preliminary data.</text>
</comment>
<accession>A0A8J2LAF7</accession>
<dbReference type="EMBL" id="CAJVCH010546274">
    <property type="protein sequence ID" value="CAG7828145.1"/>
    <property type="molecule type" value="Genomic_DNA"/>
</dbReference>